<accession>A0A4Y2E693</accession>
<dbReference type="EMBL" id="BGPR01091448">
    <property type="protein sequence ID" value="GBM23315.1"/>
    <property type="molecule type" value="Genomic_DNA"/>
</dbReference>
<dbReference type="Proteomes" id="UP000499080">
    <property type="component" value="Unassembled WGS sequence"/>
</dbReference>
<reference evidence="1 2" key="1">
    <citation type="journal article" date="2019" name="Sci. Rep.">
        <title>Orb-weaving spider Araneus ventricosus genome elucidates the spidroin gene catalogue.</title>
        <authorList>
            <person name="Kono N."/>
            <person name="Nakamura H."/>
            <person name="Ohtoshi R."/>
            <person name="Moran D.A.P."/>
            <person name="Shinohara A."/>
            <person name="Yoshida Y."/>
            <person name="Fujiwara M."/>
            <person name="Mori M."/>
            <person name="Tomita M."/>
            <person name="Arakawa K."/>
        </authorList>
    </citation>
    <scope>NUCLEOTIDE SEQUENCE [LARGE SCALE GENOMIC DNA]</scope>
</reference>
<comment type="caution">
    <text evidence="1">The sequence shown here is derived from an EMBL/GenBank/DDBJ whole genome shotgun (WGS) entry which is preliminary data.</text>
</comment>
<evidence type="ECO:0000313" key="1">
    <source>
        <dbReference type="EMBL" id="GBM23315.1"/>
    </source>
</evidence>
<evidence type="ECO:0000313" key="2">
    <source>
        <dbReference type="Proteomes" id="UP000499080"/>
    </source>
</evidence>
<proteinExistence type="predicted"/>
<sequence length="152" mass="17150">MVKSLQRGRAYNNKGFCTGMYGRKLPVLAQTQEINLKGNVNCFSTVSLRTLFQQQFLQFLLEIAFTNINAGLVASMECSASIFERIPLRTPLLEYSSSLRVCQESMAPLKMYEDHFTDTVKHVLLLIDTVLRYYCKICCKGAVVVDAASNTF</sequence>
<keyword evidence="2" id="KW-1185">Reference proteome</keyword>
<organism evidence="1 2">
    <name type="scientific">Araneus ventricosus</name>
    <name type="common">Orbweaver spider</name>
    <name type="synonym">Epeira ventricosa</name>
    <dbReference type="NCBI Taxonomy" id="182803"/>
    <lineage>
        <taxon>Eukaryota</taxon>
        <taxon>Metazoa</taxon>
        <taxon>Ecdysozoa</taxon>
        <taxon>Arthropoda</taxon>
        <taxon>Chelicerata</taxon>
        <taxon>Arachnida</taxon>
        <taxon>Araneae</taxon>
        <taxon>Araneomorphae</taxon>
        <taxon>Entelegynae</taxon>
        <taxon>Araneoidea</taxon>
        <taxon>Araneidae</taxon>
        <taxon>Araneus</taxon>
    </lineage>
</organism>
<gene>
    <name evidence="1" type="ORF">AVEN_12496_1</name>
</gene>
<name>A0A4Y2E693_ARAVE</name>
<dbReference type="AlphaFoldDB" id="A0A4Y2E693"/>
<protein>
    <submittedName>
        <fullName evidence="1">Uncharacterized protein</fullName>
    </submittedName>
</protein>